<comment type="caution">
    <text evidence="2">The sequence shown here is derived from an EMBL/GenBank/DDBJ whole genome shotgun (WGS) entry which is preliminary data.</text>
</comment>
<keyword evidence="3" id="KW-1185">Reference proteome</keyword>
<dbReference type="NCBIfam" id="TIGR00167">
    <property type="entry name" value="cbbA"/>
    <property type="match status" value="1"/>
</dbReference>
<name>A0ABU0E1R1_9FIRM</name>
<dbReference type="EC" id="4.1.2.13" evidence="2"/>
<protein>
    <submittedName>
        <fullName evidence="2">Fructose-bisphosphate aldolase class II</fullName>
        <ecNumber evidence="2">4.1.2.13</ecNumber>
    </submittedName>
</protein>
<keyword evidence="2" id="KW-0456">Lyase</keyword>
<dbReference type="InterPro" id="IPR013785">
    <property type="entry name" value="Aldolase_TIM"/>
</dbReference>
<organism evidence="2 3">
    <name type="scientific">Breznakia pachnodae</name>
    <dbReference type="NCBI Taxonomy" id="265178"/>
    <lineage>
        <taxon>Bacteria</taxon>
        <taxon>Bacillati</taxon>
        <taxon>Bacillota</taxon>
        <taxon>Erysipelotrichia</taxon>
        <taxon>Erysipelotrichales</taxon>
        <taxon>Erysipelotrichaceae</taxon>
        <taxon>Breznakia</taxon>
    </lineage>
</organism>
<dbReference type="PANTHER" id="PTHR30304:SF0">
    <property type="entry name" value="D-TAGATOSE-1,6-BISPHOSPHATE ALDOLASE SUBUNIT GATY-RELATED"/>
    <property type="match status" value="1"/>
</dbReference>
<evidence type="ECO:0000313" key="3">
    <source>
        <dbReference type="Proteomes" id="UP001230220"/>
    </source>
</evidence>
<gene>
    <name evidence="2" type="ORF">J2S15_001564</name>
</gene>
<dbReference type="Pfam" id="PF01116">
    <property type="entry name" value="F_bP_aldolase"/>
    <property type="match status" value="1"/>
</dbReference>
<dbReference type="PANTHER" id="PTHR30304">
    <property type="entry name" value="D-TAGATOSE-1,6-BISPHOSPHATE ALDOLASE"/>
    <property type="match status" value="1"/>
</dbReference>
<dbReference type="PROSITE" id="PS00806">
    <property type="entry name" value="ALDOLASE_CLASS_II_2"/>
    <property type="match status" value="1"/>
</dbReference>
<comment type="cofactor">
    <cofactor evidence="1">
        <name>Zn(2+)</name>
        <dbReference type="ChEBI" id="CHEBI:29105"/>
    </cofactor>
</comment>
<evidence type="ECO:0000313" key="2">
    <source>
        <dbReference type="EMBL" id="MDQ0360819.1"/>
    </source>
</evidence>
<sequence>MYVSMKGMLERADKENYAVMAINCFNIETARAVIEAAQQERAPIIVNIVQEHMVEHCDSALIAPIVKTLAQRASVEVALNFDHGEEIGLLKKAIVDGYSSVMVDASRFDLDGNIQMSKEIVEFAKAYDVSVEGEIGCMGGSEGGKFTKESMLTDPQEAKRFAQESGIDALAISIGTSHGNYPEGYVPEFDFDRLKEIKEATKMPLVLHGGSGSGDENIKKCVEFGINKINVGCDFMNANVDSIKKHLEKDPDINYWVMMHQVEKDSQELVRHYIRLSKSNGKSL</sequence>
<dbReference type="CDD" id="cd00947">
    <property type="entry name" value="TBP_aldolase_IIB"/>
    <property type="match status" value="1"/>
</dbReference>
<dbReference type="InterPro" id="IPR050246">
    <property type="entry name" value="Class_II_FBP_aldolase"/>
</dbReference>
<reference evidence="2 3" key="1">
    <citation type="submission" date="2023-07" db="EMBL/GenBank/DDBJ databases">
        <title>Genomic Encyclopedia of Type Strains, Phase IV (KMG-IV): sequencing the most valuable type-strain genomes for metagenomic binning, comparative biology and taxonomic classification.</title>
        <authorList>
            <person name="Goeker M."/>
        </authorList>
    </citation>
    <scope>NUCLEOTIDE SEQUENCE [LARGE SCALE GENOMIC DNA]</scope>
    <source>
        <strain evidence="2 3">DSM 16784</strain>
    </source>
</reference>
<dbReference type="PIRSF" id="PIRSF001359">
    <property type="entry name" value="F_bP_aldolase_II"/>
    <property type="match status" value="1"/>
</dbReference>
<dbReference type="Proteomes" id="UP001230220">
    <property type="component" value="Unassembled WGS sequence"/>
</dbReference>
<dbReference type="GO" id="GO:0004332">
    <property type="term" value="F:fructose-bisphosphate aldolase activity"/>
    <property type="evidence" value="ECO:0007669"/>
    <property type="project" value="UniProtKB-EC"/>
</dbReference>
<dbReference type="EMBL" id="JAUSUR010000002">
    <property type="protein sequence ID" value="MDQ0360819.1"/>
    <property type="molecule type" value="Genomic_DNA"/>
</dbReference>
<dbReference type="SUPFAM" id="SSF51569">
    <property type="entry name" value="Aldolase"/>
    <property type="match status" value="1"/>
</dbReference>
<dbReference type="RefSeq" id="WP_307407007.1">
    <property type="nucleotide sequence ID" value="NZ_JAUSUR010000002.1"/>
</dbReference>
<dbReference type="InterPro" id="IPR000771">
    <property type="entry name" value="FBA_II"/>
</dbReference>
<accession>A0ABU0E1R1</accession>
<proteinExistence type="predicted"/>
<dbReference type="Gene3D" id="3.20.20.70">
    <property type="entry name" value="Aldolase class I"/>
    <property type="match status" value="1"/>
</dbReference>
<evidence type="ECO:0000256" key="1">
    <source>
        <dbReference type="ARBA" id="ARBA00001947"/>
    </source>
</evidence>